<feature type="compositionally biased region" description="Low complexity" evidence="1">
    <location>
        <begin position="339"/>
        <end position="356"/>
    </location>
</feature>
<reference evidence="4 5" key="1">
    <citation type="journal article" date="2023" name="Hortic Res">
        <title>Pangenome of water caltrop reveals structural variations and asymmetric subgenome divergence after allopolyploidization.</title>
        <authorList>
            <person name="Zhang X."/>
            <person name="Chen Y."/>
            <person name="Wang L."/>
            <person name="Yuan Y."/>
            <person name="Fang M."/>
            <person name="Shi L."/>
            <person name="Lu R."/>
            <person name="Comes H.P."/>
            <person name="Ma Y."/>
            <person name="Chen Y."/>
            <person name="Huang G."/>
            <person name="Zhou Y."/>
            <person name="Zheng Z."/>
            <person name="Qiu Y."/>
        </authorList>
    </citation>
    <scope>NUCLEOTIDE SEQUENCE [LARGE SCALE GENOMIC DNA]</scope>
    <source>
        <tissue evidence="4">Roots</tissue>
    </source>
</reference>
<proteinExistence type="predicted"/>
<dbReference type="Pfam" id="PF05678">
    <property type="entry name" value="VQ"/>
    <property type="match status" value="1"/>
</dbReference>
<keyword evidence="5" id="KW-1185">Reference proteome</keyword>
<feature type="region of interest" description="Disordered" evidence="1">
    <location>
        <begin position="226"/>
        <end position="267"/>
    </location>
</feature>
<evidence type="ECO:0000256" key="1">
    <source>
        <dbReference type="SAM" id="MobiDB-lite"/>
    </source>
</evidence>
<gene>
    <name evidence="4" type="ORF">SAY87_029665</name>
</gene>
<accession>A0AAN7KD36</accession>
<protein>
    <recommendedName>
        <fullName evidence="3">VQ domain-containing protein</fullName>
    </recommendedName>
</protein>
<organism evidence="4 5">
    <name type="scientific">Trapa incisa</name>
    <dbReference type="NCBI Taxonomy" id="236973"/>
    <lineage>
        <taxon>Eukaryota</taxon>
        <taxon>Viridiplantae</taxon>
        <taxon>Streptophyta</taxon>
        <taxon>Embryophyta</taxon>
        <taxon>Tracheophyta</taxon>
        <taxon>Spermatophyta</taxon>
        <taxon>Magnoliopsida</taxon>
        <taxon>eudicotyledons</taxon>
        <taxon>Gunneridae</taxon>
        <taxon>Pentapetalae</taxon>
        <taxon>rosids</taxon>
        <taxon>malvids</taxon>
        <taxon>Myrtales</taxon>
        <taxon>Lythraceae</taxon>
        <taxon>Trapa</taxon>
    </lineage>
</organism>
<sequence length="450" mass="48526">MPCRCSLSLLSPLPLPLSLSLSVKHLIFRIYLYISVYYLSFFSFLLYVLHFTRFSVIFPLPWKCRSSRRDHLAIIFMDFGNSGSSQSSSSGGDDECDDSSLRAEDQLFHHHLFPPAFTFLNPNTLSASSSVPFEAGAIPSSSPPDLLSPLHSSYNLLMATGATFSSGHSYDLHATPLIGRPGQPNPSVHPEHGGFTGLLDVHVDHQLPPSGGHNVLAAAGGPIRSRKLPISRHPPAPSSASRVLSDHQMKAGWNPKKRPRASRRAPTTVLTTDTTNFRAMVQEFTGIPELPFSSSSLSRRIDLLGSGSALRSAGSGHLEAIWTPGYPFRPSTQNLQQRTSSPLAASTSSPVSSSPSLNIPHPLLTFQSLLVQQPQGNMPMTSNAFKETAAVAAGSEERPSGGGYLPQRISKLNHSTTTSLSEIQHDKGLGNVISSSRGEGGMDAWIFPLD</sequence>
<name>A0AAN7KD36_9MYRT</name>
<dbReference type="Proteomes" id="UP001345219">
    <property type="component" value="Chromosome 23"/>
</dbReference>
<feature type="region of interest" description="Disordered" evidence="1">
    <location>
        <begin position="329"/>
        <end position="356"/>
    </location>
</feature>
<keyword evidence="2" id="KW-0812">Transmembrane</keyword>
<keyword evidence="2" id="KW-1133">Transmembrane helix</keyword>
<keyword evidence="2" id="KW-0472">Membrane</keyword>
<evidence type="ECO:0000259" key="3">
    <source>
        <dbReference type="Pfam" id="PF05678"/>
    </source>
</evidence>
<feature type="transmembrane region" description="Helical" evidence="2">
    <location>
        <begin position="30"/>
        <end position="49"/>
    </location>
</feature>
<dbReference type="EMBL" id="JAXIOK010000009">
    <property type="protein sequence ID" value="KAK4761781.1"/>
    <property type="molecule type" value="Genomic_DNA"/>
</dbReference>
<dbReference type="AlphaFoldDB" id="A0AAN7KD36"/>
<feature type="domain" description="VQ" evidence="3">
    <location>
        <begin position="264"/>
        <end position="290"/>
    </location>
</feature>
<dbReference type="InterPro" id="IPR008889">
    <property type="entry name" value="VQ"/>
</dbReference>
<dbReference type="InterPro" id="IPR039609">
    <property type="entry name" value="VQ_15/22"/>
</dbReference>
<dbReference type="PANTHER" id="PTHR33179">
    <property type="entry name" value="VQ MOTIF-CONTAINING PROTEIN"/>
    <property type="match status" value="1"/>
</dbReference>
<evidence type="ECO:0000256" key="2">
    <source>
        <dbReference type="SAM" id="Phobius"/>
    </source>
</evidence>
<dbReference type="PANTHER" id="PTHR33179:SF4">
    <property type="entry name" value="VQ MOTIF-CONTAINING PROTEIN"/>
    <property type="match status" value="1"/>
</dbReference>
<evidence type="ECO:0000313" key="5">
    <source>
        <dbReference type="Proteomes" id="UP001345219"/>
    </source>
</evidence>
<evidence type="ECO:0000313" key="4">
    <source>
        <dbReference type="EMBL" id="KAK4761781.1"/>
    </source>
</evidence>
<comment type="caution">
    <text evidence="4">The sequence shown here is derived from an EMBL/GenBank/DDBJ whole genome shotgun (WGS) entry which is preliminary data.</text>
</comment>